<evidence type="ECO:0000313" key="2">
    <source>
        <dbReference type="EMBL" id="KAG2254365.1"/>
    </source>
</evidence>
<sequence length="240" mass="26591">MVMEELQEATKLYLSCSNRIETAARRQRVLHSDARGDMEEAALAIIETARERLALSNSVLSFNSNHYTSPPAHTVSAAQDPSLQRLLFLDTSTTFCSPTRGNKWRERLRLKSVIVSPQTDTELAPKVAVPAESPREDTLREFQNRIRRRTVSHSKIRSPQLTPNILRGASSKKRKLSHIRHSPAYSKKSSPRSSSKVATKSVAVTSGAGSSAASSNPPIRLIPAATKKRSDFWVPLPWAP</sequence>
<organism evidence="2 3">
    <name type="scientific">Brassica carinata</name>
    <name type="common">Ethiopian mustard</name>
    <name type="synonym">Abyssinian cabbage</name>
    <dbReference type="NCBI Taxonomy" id="52824"/>
    <lineage>
        <taxon>Eukaryota</taxon>
        <taxon>Viridiplantae</taxon>
        <taxon>Streptophyta</taxon>
        <taxon>Embryophyta</taxon>
        <taxon>Tracheophyta</taxon>
        <taxon>Spermatophyta</taxon>
        <taxon>Magnoliopsida</taxon>
        <taxon>eudicotyledons</taxon>
        <taxon>Gunneridae</taxon>
        <taxon>Pentapetalae</taxon>
        <taxon>rosids</taxon>
        <taxon>malvids</taxon>
        <taxon>Brassicales</taxon>
        <taxon>Brassicaceae</taxon>
        <taxon>Brassiceae</taxon>
        <taxon>Brassica</taxon>
    </lineage>
</organism>
<dbReference type="OrthoDB" id="1112114at2759"/>
<evidence type="ECO:0000313" key="3">
    <source>
        <dbReference type="Proteomes" id="UP000886595"/>
    </source>
</evidence>
<comment type="caution">
    <text evidence="2">The sequence shown here is derived from an EMBL/GenBank/DDBJ whole genome shotgun (WGS) entry which is preliminary data.</text>
</comment>
<dbReference type="EMBL" id="JAAMPC010000016">
    <property type="protein sequence ID" value="KAG2254365.1"/>
    <property type="molecule type" value="Genomic_DNA"/>
</dbReference>
<evidence type="ECO:0000256" key="1">
    <source>
        <dbReference type="SAM" id="MobiDB-lite"/>
    </source>
</evidence>
<proteinExistence type="predicted"/>
<dbReference type="AlphaFoldDB" id="A0A8X7PNI5"/>
<reference evidence="2 3" key="1">
    <citation type="submission" date="2020-02" db="EMBL/GenBank/DDBJ databases">
        <authorList>
            <person name="Ma Q."/>
            <person name="Huang Y."/>
            <person name="Song X."/>
            <person name="Pei D."/>
        </authorList>
    </citation>
    <scope>NUCLEOTIDE SEQUENCE [LARGE SCALE GENOMIC DNA]</scope>
    <source>
        <strain evidence="2">Sxm20200214</strain>
        <tissue evidence="2">Leaf</tissue>
    </source>
</reference>
<protein>
    <submittedName>
        <fullName evidence="2">Uncharacterized protein</fullName>
    </submittedName>
</protein>
<name>A0A8X7PNI5_BRACI</name>
<feature type="compositionally biased region" description="Basic residues" evidence="1">
    <location>
        <begin position="145"/>
        <end position="156"/>
    </location>
</feature>
<feature type="region of interest" description="Disordered" evidence="1">
    <location>
        <begin position="145"/>
        <end position="218"/>
    </location>
</feature>
<accession>A0A8X7PNI5</accession>
<gene>
    <name evidence="2" type="ORF">Bca52824_084501</name>
</gene>
<feature type="compositionally biased region" description="Basic residues" evidence="1">
    <location>
        <begin position="170"/>
        <end position="181"/>
    </location>
</feature>
<keyword evidence="3" id="KW-1185">Reference proteome</keyword>
<dbReference type="Proteomes" id="UP000886595">
    <property type="component" value="Unassembled WGS sequence"/>
</dbReference>
<feature type="compositionally biased region" description="Low complexity" evidence="1">
    <location>
        <begin position="182"/>
        <end position="215"/>
    </location>
</feature>